<dbReference type="eggNOG" id="COG1182">
    <property type="taxonomic scope" value="Bacteria"/>
</dbReference>
<evidence type="ECO:0000256" key="2">
    <source>
        <dbReference type="ARBA" id="ARBA00022643"/>
    </source>
</evidence>
<comment type="function">
    <text evidence="6">Also exhibits azoreductase activity. Catalyzes the reductive cleavage of the azo bond in aromatic azo compounds to the corresponding amines.</text>
</comment>
<dbReference type="GO" id="GO:0016652">
    <property type="term" value="F:oxidoreductase activity, acting on NAD(P)H as acceptor"/>
    <property type="evidence" value="ECO:0007669"/>
    <property type="project" value="UniProtKB-UniRule"/>
</dbReference>
<feature type="domain" description="Flavodoxin-like fold" evidence="7">
    <location>
        <begin position="6"/>
        <end position="207"/>
    </location>
</feature>
<dbReference type="Proteomes" id="UP000010119">
    <property type="component" value="Unassembled WGS sequence"/>
</dbReference>
<comment type="cofactor">
    <cofactor evidence="6">
        <name>FMN</name>
        <dbReference type="ChEBI" id="CHEBI:58210"/>
    </cofactor>
    <text evidence="6">Binds 1 FMN per subunit.</text>
</comment>
<dbReference type="PANTHER" id="PTHR43741:SF4">
    <property type="entry name" value="FMN-DEPENDENT NADH:QUINONE OXIDOREDUCTASE"/>
    <property type="match status" value="1"/>
</dbReference>
<organism evidence="8 9">
    <name type="scientific">Listeria grayi DSM 20601</name>
    <dbReference type="NCBI Taxonomy" id="525367"/>
    <lineage>
        <taxon>Bacteria</taxon>
        <taxon>Bacillati</taxon>
        <taxon>Bacillota</taxon>
        <taxon>Bacilli</taxon>
        <taxon>Bacillales</taxon>
        <taxon>Listeriaceae</taxon>
        <taxon>Listeria</taxon>
    </lineage>
</organism>
<keyword evidence="3 6" id="KW-0560">Oxidoreductase</keyword>
<comment type="catalytic activity">
    <reaction evidence="6">
        <text>2 a quinone + NADH + H(+) = 2 a 1,4-benzosemiquinone + NAD(+)</text>
        <dbReference type="Rhea" id="RHEA:65952"/>
        <dbReference type="ChEBI" id="CHEBI:15378"/>
        <dbReference type="ChEBI" id="CHEBI:57540"/>
        <dbReference type="ChEBI" id="CHEBI:57945"/>
        <dbReference type="ChEBI" id="CHEBI:132124"/>
        <dbReference type="ChEBI" id="CHEBI:134225"/>
    </reaction>
</comment>
<evidence type="ECO:0000256" key="1">
    <source>
        <dbReference type="ARBA" id="ARBA00022630"/>
    </source>
</evidence>
<dbReference type="NCBIfam" id="NF010075">
    <property type="entry name" value="PRK13556.1"/>
    <property type="match status" value="1"/>
</dbReference>
<protein>
    <recommendedName>
        <fullName evidence="6">FMN dependent NADH:quinone oxidoreductase</fullName>
        <ecNumber evidence="6">1.6.5.-</ecNumber>
    </recommendedName>
    <alternativeName>
        <fullName evidence="6">Azo-dye reductase</fullName>
    </alternativeName>
    <alternativeName>
        <fullName evidence="6">FMN-dependent NADH-azo compound oxidoreductase</fullName>
    </alternativeName>
    <alternativeName>
        <fullName evidence="6">FMN-dependent NADH-azoreductase</fullName>
        <ecNumber evidence="6">1.7.1.17</ecNumber>
    </alternativeName>
</protein>
<comment type="similarity">
    <text evidence="6">Belongs to the azoreductase type 1 family.</text>
</comment>
<evidence type="ECO:0000313" key="8">
    <source>
        <dbReference type="EMBL" id="EFI84357.1"/>
    </source>
</evidence>
<evidence type="ECO:0000256" key="4">
    <source>
        <dbReference type="ARBA" id="ARBA00023027"/>
    </source>
</evidence>
<dbReference type="GO" id="GO:0009055">
    <property type="term" value="F:electron transfer activity"/>
    <property type="evidence" value="ECO:0007669"/>
    <property type="project" value="UniProtKB-UniRule"/>
</dbReference>
<evidence type="ECO:0000313" key="9">
    <source>
        <dbReference type="Proteomes" id="UP000010119"/>
    </source>
</evidence>
<dbReference type="Pfam" id="PF02525">
    <property type="entry name" value="Flavodoxin_2"/>
    <property type="match status" value="1"/>
</dbReference>
<gene>
    <name evidence="8" type="primary">acpD</name>
    <name evidence="6" type="synonym">azoR</name>
    <name evidence="8" type="ORF">HMPREF0556_10910</name>
</gene>
<dbReference type="InterPro" id="IPR029039">
    <property type="entry name" value="Flavoprotein-like_sf"/>
</dbReference>
<evidence type="ECO:0000256" key="6">
    <source>
        <dbReference type="HAMAP-Rule" id="MF_01216"/>
    </source>
</evidence>
<accession>D7UXE9</accession>
<dbReference type="EC" id="1.7.1.17" evidence="6"/>
<proteinExistence type="inferred from homology"/>
<keyword evidence="1 6" id="KW-0285">Flavoprotein</keyword>
<dbReference type="GO" id="GO:0016787">
    <property type="term" value="F:hydrolase activity"/>
    <property type="evidence" value="ECO:0007669"/>
    <property type="project" value="UniProtKB-KW"/>
</dbReference>
<comment type="function">
    <text evidence="6">Quinone reductase that provides resistance to thiol-specific stress caused by electrophilic quinones.</text>
</comment>
<dbReference type="GO" id="GO:0016655">
    <property type="term" value="F:oxidoreductase activity, acting on NAD(P)H, quinone or similar compound as acceptor"/>
    <property type="evidence" value="ECO:0007669"/>
    <property type="project" value="InterPro"/>
</dbReference>
<dbReference type="HOGENOM" id="CLU_088964_3_1_9"/>
<dbReference type="InterPro" id="IPR023048">
    <property type="entry name" value="NADH:quinone_OxRdtase_FMN_depd"/>
</dbReference>
<dbReference type="HAMAP" id="MF_01216">
    <property type="entry name" value="Azoreductase_type1"/>
    <property type="match status" value="1"/>
</dbReference>
<dbReference type="InterPro" id="IPR050104">
    <property type="entry name" value="FMN-dep_NADH:Q_OxRdtase_AzoR1"/>
</dbReference>
<evidence type="ECO:0000259" key="7">
    <source>
        <dbReference type="Pfam" id="PF02525"/>
    </source>
</evidence>
<keyword evidence="8" id="KW-0378">Hydrolase</keyword>
<name>D7UXE9_LISGR</name>
<comment type="subunit">
    <text evidence="6">Homodimer.</text>
</comment>
<comment type="caution">
    <text evidence="6">Lacks conserved residue(s) required for the propagation of feature annotation.</text>
</comment>
<dbReference type="InterPro" id="IPR003680">
    <property type="entry name" value="Flavodoxin_fold"/>
</dbReference>
<keyword evidence="4 6" id="KW-0520">NAD</keyword>
<dbReference type="SUPFAM" id="SSF52218">
    <property type="entry name" value="Flavoproteins"/>
    <property type="match status" value="1"/>
</dbReference>
<sequence>MSYMSNVLFIKANGLPAERSVSVTLYETFLKNYKSSHPEDTITELNLFEENLPYYDVTMMNGLFKEAAGEPRTEEEQKLADIANGYLDQFLAADKIVIAFPLWNLTIPAQFSTYLFYLNQAGKTFKYTEQGPVGLVTGKKVALLNARGGIYSDGPGVALEMSVNYVRNIFNHFGITSSDIQAVVVEGHNANPAKAQDIISVGKEEAAALAEKF</sequence>
<reference evidence="8" key="1">
    <citation type="submission" date="2010-06" db="EMBL/GenBank/DDBJ databases">
        <authorList>
            <person name="Muzny D."/>
            <person name="Qin X."/>
            <person name="Buhay C."/>
            <person name="Dugan-Rocha S."/>
            <person name="Ding Y."/>
            <person name="Chen G."/>
            <person name="Hawes A."/>
            <person name="Holder M."/>
            <person name="Jhangiani S."/>
            <person name="Johnson A."/>
            <person name="Khan Z."/>
            <person name="Li Z."/>
            <person name="Liu W."/>
            <person name="Liu X."/>
            <person name="Perez L."/>
            <person name="Shen H."/>
            <person name="Wang Q."/>
            <person name="Watt J."/>
            <person name="Xi L."/>
            <person name="Xin Y."/>
            <person name="Zhou J."/>
            <person name="Deng J."/>
            <person name="Jiang H."/>
            <person name="Liu Y."/>
            <person name="Qu J."/>
            <person name="Song X.-Z."/>
            <person name="Zhang L."/>
            <person name="Villasana D."/>
            <person name="Johnson A."/>
            <person name="Liu J."/>
            <person name="Liyanage D."/>
            <person name="Lorensuhewa L."/>
            <person name="Robinson T."/>
            <person name="Song A."/>
            <person name="Song B.-B."/>
            <person name="Dinh H."/>
            <person name="Thornton R."/>
            <person name="Coyle M."/>
            <person name="Francisco L."/>
            <person name="Jackson L."/>
            <person name="Javaid M."/>
            <person name="Korchina V."/>
            <person name="Kovar C."/>
            <person name="Mata R."/>
            <person name="Mathew T."/>
            <person name="Ngo R."/>
            <person name="Nguyen L."/>
            <person name="Nguyen N."/>
            <person name="Okwuonu G."/>
            <person name="Ongeri F."/>
            <person name="Pham C."/>
            <person name="Simmons D."/>
            <person name="Wilczek-Boney K."/>
            <person name="Hale W."/>
            <person name="Jakkamsetti A."/>
            <person name="Pham P."/>
            <person name="Ruth R."/>
            <person name="San Lucas F."/>
            <person name="Warren J."/>
            <person name="Zhang J."/>
            <person name="Zhao Z."/>
            <person name="Zhou C."/>
            <person name="Zhu D."/>
            <person name="Lee S."/>
            <person name="Bess C."/>
            <person name="Blankenburg K."/>
            <person name="Forbes L."/>
            <person name="Fu Q."/>
            <person name="Gubbala S."/>
            <person name="Hirani K."/>
            <person name="Jayaseelan J.C."/>
            <person name="Lara F."/>
            <person name="Munidasa M."/>
            <person name="Palculict T."/>
            <person name="Patil S."/>
            <person name="Pu L.-L."/>
            <person name="Saada N."/>
            <person name="Tang L."/>
            <person name="Weissenberger G."/>
            <person name="Zhu Y."/>
            <person name="Hemphill L."/>
            <person name="Shang Y."/>
            <person name="Youmans B."/>
            <person name="Ayvaz T."/>
            <person name="Ross M."/>
            <person name="Santibanez J."/>
            <person name="Aqrawi P."/>
            <person name="Gross S."/>
            <person name="Joshi V."/>
            <person name="Fowler G."/>
            <person name="Nazareth L."/>
            <person name="Reid J."/>
            <person name="Worley K."/>
            <person name="Petrosino J."/>
            <person name="Highlander S."/>
            <person name="Gibbs R."/>
        </authorList>
    </citation>
    <scope>NUCLEOTIDE SEQUENCE [LARGE SCALE GENOMIC DNA]</scope>
    <source>
        <strain evidence="8">DSM 20601</strain>
    </source>
</reference>
<dbReference type="EMBL" id="ACCR02000003">
    <property type="protein sequence ID" value="EFI84357.1"/>
    <property type="molecule type" value="Genomic_DNA"/>
</dbReference>
<comment type="caution">
    <text evidence="8">The sequence shown here is derived from an EMBL/GenBank/DDBJ whole genome shotgun (WGS) entry which is preliminary data.</text>
</comment>
<feature type="binding site" evidence="6">
    <location>
        <begin position="20"/>
        <end position="22"/>
    </location>
    <ligand>
        <name>FMN</name>
        <dbReference type="ChEBI" id="CHEBI:58210"/>
    </ligand>
</feature>
<dbReference type="AlphaFoldDB" id="D7UXE9"/>
<evidence type="ECO:0000256" key="5">
    <source>
        <dbReference type="ARBA" id="ARBA00048542"/>
    </source>
</evidence>
<keyword evidence="2 6" id="KW-0288">FMN</keyword>
<dbReference type="PANTHER" id="PTHR43741">
    <property type="entry name" value="FMN-DEPENDENT NADH-AZOREDUCTASE 1"/>
    <property type="match status" value="1"/>
</dbReference>
<dbReference type="Gene3D" id="3.40.50.360">
    <property type="match status" value="1"/>
</dbReference>
<comment type="catalytic activity">
    <reaction evidence="5">
        <text>N,N-dimethyl-1,4-phenylenediamine + anthranilate + 2 NAD(+) = 2-(4-dimethylaminophenyl)diazenylbenzoate + 2 NADH + 2 H(+)</text>
        <dbReference type="Rhea" id="RHEA:55872"/>
        <dbReference type="ChEBI" id="CHEBI:15378"/>
        <dbReference type="ChEBI" id="CHEBI:15783"/>
        <dbReference type="ChEBI" id="CHEBI:16567"/>
        <dbReference type="ChEBI" id="CHEBI:57540"/>
        <dbReference type="ChEBI" id="CHEBI:57945"/>
        <dbReference type="ChEBI" id="CHEBI:71579"/>
        <dbReference type="EC" id="1.7.1.17"/>
    </reaction>
    <physiologicalReaction direction="right-to-left" evidence="5">
        <dbReference type="Rhea" id="RHEA:55874"/>
    </physiologicalReaction>
</comment>
<dbReference type="EC" id="1.6.5.-" evidence="6"/>
<evidence type="ECO:0000256" key="3">
    <source>
        <dbReference type="ARBA" id="ARBA00023002"/>
    </source>
</evidence>
<keyword evidence="9" id="KW-1185">Reference proteome</keyword>
<dbReference type="GO" id="GO:0010181">
    <property type="term" value="F:FMN binding"/>
    <property type="evidence" value="ECO:0007669"/>
    <property type="project" value="UniProtKB-UniRule"/>
</dbReference>